<accession>A0A1H4TDQ2</accession>
<sequence length="425" mass="48142">MKKLLLGLGVLVLVFLVMTYFSLSSTSKSFKTCEILELPDVDQINFRDYDSVLVAASTLYEGNGVKTIMQGEQYRKAWSTPVKVPILFLNKMESKVTIMEEGGGKQTHSLKLRLENGVLMTLRSVTKDPSPLVPKVAETLGIENIIVDGISAQHPYAALVVAKLSDTAGILNTRPKLVFVPKQEQLAEYNDKFGNRLFLLEYETEGNAQWLELKNVDSLIDTDNLQKLKIKNSNKVVLNSEALVKARLFDLLIGDWDRHAKQWGWALENKGDSFLATPLPCDRDNAFFNLEGILPTLISNNVFLPEVQSFENEIDFLPGLISSFDIYFMRGIPRTTFKNEAEKLQLLLTDEVIEESFSVWPESIFELDGKELISKIKHRRNQLVEYAGQFYDELDKSEKLTTALKGSEDIEMTNEEMECFDCVDN</sequence>
<organism evidence="1 2">
    <name type="scientific">Maribacter dokdonensis</name>
    <dbReference type="NCBI Taxonomy" id="320912"/>
    <lineage>
        <taxon>Bacteria</taxon>
        <taxon>Pseudomonadati</taxon>
        <taxon>Bacteroidota</taxon>
        <taxon>Flavobacteriia</taxon>
        <taxon>Flavobacteriales</taxon>
        <taxon>Flavobacteriaceae</taxon>
        <taxon>Maribacter</taxon>
    </lineage>
</organism>
<dbReference type="RefSeq" id="WP_254780456.1">
    <property type="nucleotide sequence ID" value="NZ_FNTB01000001.1"/>
</dbReference>
<evidence type="ECO:0000313" key="1">
    <source>
        <dbReference type="EMBL" id="SEC54595.1"/>
    </source>
</evidence>
<protein>
    <submittedName>
        <fullName evidence="1">Uncharacterized protein</fullName>
    </submittedName>
</protein>
<reference evidence="1 2" key="1">
    <citation type="submission" date="2016-10" db="EMBL/GenBank/DDBJ databases">
        <authorList>
            <person name="de Groot N.N."/>
        </authorList>
    </citation>
    <scope>NUCLEOTIDE SEQUENCE [LARGE SCALE GENOMIC DNA]</scope>
    <source>
        <strain evidence="1 2">MAR_2009_71</strain>
    </source>
</reference>
<proteinExistence type="predicted"/>
<evidence type="ECO:0000313" key="2">
    <source>
        <dbReference type="Proteomes" id="UP000183038"/>
    </source>
</evidence>
<dbReference type="AlphaFoldDB" id="A0A1H4TDQ2"/>
<gene>
    <name evidence="1" type="ORF">SAMN05192540_3441</name>
</gene>
<dbReference type="Proteomes" id="UP000183038">
    <property type="component" value="Unassembled WGS sequence"/>
</dbReference>
<name>A0A1H4TDQ2_9FLAO</name>
<dbReference type="EMBL" id="FNTB01000001">
    <property type="protein sequence ID" value="SEC54595.1"/>
    <property type="molecule type" value="Genomic_DNA"/>
</dbReference>